<feature type="coiled-coil region" evidence="3">
    <location>
        <begin position="91"/>
        <end position="167"/>
    </location>
</feature>
<keyword evidence="3" id="KW-0175">Coiled coil</keyword>
<evidence type="ECO:0000259" key="5">
    <source>
        <dbReference type="Pfam" id="PF07557"/>
    </source>
</evidence>
<feature type="compositionally biased region" description="Polar residues" evidence="4">
    <location>
        <begin position="44"/>
        <end position="62"/>
    </location>
</feature>
<dbReference type="GO" id="GO:0000775">
    <property type="term" value="C:chromosome, centromeric region"/>
    <property type="evidence" value="ECO:0007669"/>
    <property type="project" value="InterPro"/>
</dbReference>
<feature type="region of interest" description="Disordered" evidence="4">
    <location>
        <begin position="247"/>
        <end position="279"/>
    </location>
</feature>
<keyword evidence="6" id="KW-1185">Reference proteome</keyword>
<feature type="compositionally biased region" description="Basic residues" evidence="4">
    <location>
        <begin position="181"/>
        <end position="191"/>
    </location>
</feature>
<dbReference type="GO" id="GO:0045144">
    <property type="term" value="P:meiotic sister chromatid segregation"/>
    <property type="evidence" value="ECO:0007669"/>
    <property type="project" value="InterPro"/>
</dbReference>
<protein>
    <submittedName>
        <fullName evidence="7">Shugoshin-1 isoform X1</fullName>
    </submittedName>
</protein>
<dbReference type="GO" id="GO:0034090">
    <property type="term" value="P:maintenance of meiotic sister chromatid cohesion"/>
    <property type="evidence" value="ECO:0007669"/>
    <property type="project" value="InterPro"/>
</dbReference>
<keyword evidence="2" id="KW-0159">Chromosome partition</keyword>
<proteinExistence type="inferred from homology"/>
<feature type="compositionally biased region" description="Polar residues" evidence="4">
    <location>
        <begin position="248"/>
        <end position="261"/>
    </location>
</feature>
<feature type="region of interest" description="Disordered" evidence="4">
    <location>
        <begin position="39"/>
        <end position="62"/>
    </location>
</feature>
<evidence type="ECO:0000313" key="6">
    <source>
        <dbReference type="Proteomes" id="UP000515123"/>
    </source>
</evidence>
<evidence type="ECO:0000256" key="2">
    <source>
        <dbReference type="ARBA" id="ARBA00022829"/>
    </source>
</evidence>
<reference evidence="7" key="2">
    <citation type="submission" date="2025-08" db="UniProtKB">
        <authorList>
            <consortium name="RefSeq"/>
        </authorList>
    </citation>
    <scope>IDENTIFICATION</scope>
    <source>
        <tissue evidence="7">Leaf</tissue>
    </source>
</reference>
<dbReference type="Proteomes" id="UP000515123">
    <property type="component" value="Linkage group 22"/>
</dbReference>
<dbReference type="AlphaFoldDB" id="A0A6P5GY94"/>
<feature type="compositionally biased region" description="Basic residues" evidence="4">
    <location>
        <begin position="204"/>
        <end position="215"/>
    </location>
</feature>
<feature type="domain" description="Shugoshin C-terminal" evidence="5">
    <location>
        <begin position="294"/>
        <end position="318"/>
    </location>
</feature>
<evidence type="ECO:0000256" key="4">
    <source>
        <dbReference type="SAM" id="MobiDB-lite"/>
    </source>
</evidence>
<sequence length="319" mass="35783">MEGAPLFSWELDAVGGGAVILVGENPKFGRNKKKGLIGSKSRRQTLSDITNTGRNQENPNTTIYPDSKDLIELTKGKSELLKLLGERNKTFEESNSELQKLRVALHKANQQNRELAQANSRMLMELNSGKDRLKELQHELGCTTAVLRTKTLEMEEKDKLIKELSKKIGFEIVADAPHPASAHKKRKPNRKHTLENQAALQGKDHRRRSLRRRSIKLTSESSEPSEDSFEIEDTKISVCSLTGKASDENSSFQLENSTPGSSAFHEQMKNESNSDYSSGSLKSCIQELKISSNGRPMRRAAEKVPSYKELPLNVKMRRP</sequence>
<dbReference type="InterPro" id="IPR011515">
    <property type="entry name" value="Shugoshin_C"/>
</dbReference>
<feature type="region of interest" description="Disordered" evidence="4">
    <location>
        <begin position="175"/>
        <end position="229"/>
    </location>
</feature>
<dbReference type="PANTHER" id="PTHR34373:SF9">
    <property type="entry name" value="SHUGOSHIN 2"/>
    <property type="match status" value="1"/>
</dbReference>
<comment type="similarity">
    <text evidence="1">Belongs to the shugoshin family.</text>
</comment>
<reference evidence="6" key="1">
    <citation type="journal article" date="2015" name="Nat. Genet.">
        <title>The pineapple genome and the evolution of CAM photosynthesis.</title>
        <authorList>
            <person name="Ming R."/>
            <person name="VanBuren R."/>
            <person name="Wai C.M."/>
            <person name="Tang H."/>
            <person name="Schatz M.C."/>
            <person name="Bowers J.E."/>
            <person name="Lyons E."/>
            <person name="Wang M.L."/>
            <person name="Chen J."/>
            <person name="Biggers E."/>
            <person name="Zhang J."/>
            <person name="Huang L."/>
            <person name="Zhang L."/>
            <person name="Miao W."/>
            <person name="Zhang J."/>
            <person name="Ye Z."/>
            <person name="Miao C."/>
            <person name="Lin Z."/>
            <person name="Wang H."/>
            <person name="Zhou H."/>
            <person name="Yim W.C."/>
            <person name="Priest H.D."/>
            <person name="Zheng C."/>
            <person name="Woodhouse M."/>
            <person name="Edger P.P."/>
            <person name="Guyot R."/>
            <person name="Guo H.B."/>
            <person name="Guo H."/>
            <person name="Zheng G."/>
            <person name="Singh R."/>
            <person name="Sharma A."/>
            <person name="Min X."/>
            <person name="Zheng Y."/>
            <person name="Lee H."/>
            <person name="Gurtowski J."/>
            <person name="Sedlazeck F.J."/>
            <person name="Harkess A."/>
            <person name="McKain M.R."/>
            <person name="Liao Z."/>
            <person name="Fang J."/>
            <person name="Liu J."/>
            <person name="Zhang X."/>
            <person name="Zhang Q."/>
            <person name="Hu W."/>
            <person name="Qin Y."/>
            <person name="Wang K."/>
            <person name="Chen L.Y."/>
            <person name="Shirley N."/>
            <person name="Lin Y.R."/>
            <person name="Liu L.Y."/>
            <person name="Hernandez A.G."/>
            <person name="Wright C.L."/>
            <person name="Bulone V."/>
            <person name="Tuskan G.A."/>
            <person name="Heath K."/>
            <person name="Zee F."/>
            <person name="Moore P.H."/>
            <person name="Sunkar R."/>
            <person name="Leebens-Mack J.H."/>
            <person name="Mockler T."/>
            <person name="Bennetzen J.L."/>
            <person name="Freeling M."/>
            <person name="Sankoff D."/>
            <person name="Paterson A.H."/>
            <person name="Zhu X."/>
            <person name="Yang X."/>
            <person name="Smith J.A."/>
            <person name="Cushman J.C."/>
            <person name="Paull R.E."/>
            <person name="Yu Q."/>
        </authorList>
    </citation>
    <scope>NUCLEOTIDE SEQUENCE [LARGE SCALE GENOMIC DNA]</scope>
    <source>
        <strain evidence="6">cv. F153</strain>
    </source>
</reference>
<evidence type="ECO:0000313" key="7">
    <source>
        <dbReference type="RefSeq" id="XP_020112787.1"/>
    </source>
</evidence>
<evidence type="ECO:0000256" key="3">
    <source>
        <dbReference type="SAM" id="Coils"/>
    </source>
</evidence>
<dbReference type="OrthoDB" id="770508at2759"/>
<name>A0A6P5GY94_ANACO</name>
<evidence type="ECO:0000256" key="1">
    <source>
        <dbReference type="ARBA" id="ARBA00010845"/>
    </source>
</evidence>
<dbReference type="GeneID" id="109727201"/>
<dbReference type="RefSeq" id="XP_020112787.1">
    <property type="nucleotide sequence ID" value="XM_020257198.1"/>
</dbReference>
<dbReference type="PANTHER" id="PTHR34373">
    <property type="entry name" value="SHUGOSHIN 2"/>
    <property type="match status" value="1"/>
</dbReference>
<accession>A0A6P5GY94</accession>
<dbReference type="GO" id="GO:0005634">
    <property type="term" value="C:nucleus"/>
    <property type="evidence" value="ECO:0007669"/>
    <property type="project" value="InterPro"/>
</dbReference>
<organism evidence="6 7">
    <name type="scientific">Ananas comosus</name>
    <name type="common">Pineapple</name>
    <name type="synonym">Ananas ananas</name>
    <dbReference type="NCBI Taxonomy" id="4615"/>
    <lineage>
        <taxon>Eukaryota</taxon>
        <taxon>Viridiplantae</taxon>
        <taxon>Streptophyta</taxon>
        <taxon>Embryophyta</taxon>
        <taxon>Tracheophyta</taxon>
        <taxon>Spermatophyta</taxon>
        <taxon>Magnoliopsida</taxon>
        <taxon>Liliopsida</taxon>
        <taxon>Poales</taxon>
        <taxon>Bromeliaceae</taxon>
        <taxon>Bromelioideae</taxon>
        <taxon>Ananas</taxon>
    </lineage>
</organism>
<dbReference type="Pfam" id="PF07557">
    <property type="entry name" value="Shugoshin_C"/>
    <property type="match status" value="1"/>
</dbReference>
<gene>
    <name evidence="7" type="primary">LOC109727201</name>
</gene>
<feature type="compositionally biased region" description="Polar residues" evidence="4">
    <location>
        <begin position="270"/>
        <end position="279"/>
    </location>
</feature>
<dbReference type="InterPro" id="IPR044693">
    <property type="entry name" value="SGO_plant"/>
</dbReference>